<protein>
    <recommendedName>
        <fullName evidence="2">Prenyltransferase alpha-alpha toroid domain-containing protein</fullName>
    </recommendedName>
</protein>
<evidence type="ECO:0000313" key="4">
    <source>
        <dbReference type="Proteomes" id="UP000616769"/>
    </source>
</evidence>
<gene>
    <name evidence="3" type="ORF">QR98_0068000</name>
</gene>
<reference evidence="3 4" key="1">
    <citation type="journal article" date="2015" name="Parasit. Vectors">
        <title>Draft genome of the scabies mite.</title>
        <authorList>
            <person name="Rider S.D.Jr."/>
            <person name="Morgan M.S."/>
            <person name="Arlian L.G."/>
        </authorList>
    </citation>
    <scope>NUCLEOTIDE SEQUENCE [LARGE SCALE GENOMIC DNA]</scope>
    <source>
        <strain evidence="3">Arlian Lab</strain>
    </source>
</reference>
<feature type="domain" description="Prenyltransferase alpha-alpha toroid" evidence="2">
    <location>
        <begin position="23"/>
        <end position="69"/>
    </location>
</feature>
<evidence type="ECO:0000259" key="2">
    <source>
        <dbReference type="Pfam" id="PF00432"/>
    </source>
</evidence>
<organism evidence="3 4">
    <name type="scientific">Sarcoptes scabiei</name>
    <name type="common">Itch mite</name>
    <name type="synonym">Acarus scabiei</name>
    <dbReference type="NCBI Taxonomy" id="52283"/>
    <lineage>
        <taxon>Eukaryota</taxon>
        <taxon>Metazoa</taxon>
        <taxon>Ecdysozoa</taxon>
        <taxon>Arthropoda</taxon>
        <taxon>Chelicerata</taxon>
        <taxon>Arachnida</taxon>
        <taxon>Acari</taxon>
        <taxon>Acariformes</taxon>
        <taxon>Sarcoptiformes</taxon>
        <taxon>Astigmata</taxon>
        <taxon>Psoroptidia</taxon>
        <taxon>Sarcoptoidea</taxon>
        <taxon>Sarcoptidae</taxon>
        <taxon>Sarcoptinae</taxon>
        <taxon>Sarcoptes</taxon>
    </lineage>
</organism>
<feature type="non-terminal residue" evidence="3">
    <location>
        <position position="1"/>
    </location>
</feature>
<dbReference type="Pfam" id="PF00432">
    <property type="entry name" value="Prenyltrans"/>
    <property type="match status" value="1"/>
</dbReference>
<dbReference type="GO" id="GO:0003824">
    <property type="term" value="F:catalytic activity"/>
    <property type="evidence" value="ECO:0007669"/>
    <property type="project" value="InterPro"/>
</dbReference>
<dbReference type="EMBL" id="JXLN01012288">
    <property type="protein sequence ID" value="KPM08284.1"/>
    <property type="molecule type" value="Genomic_DNA"/>
</dbReference>
<sequence>IEVEKLIENCYEDYFNTHNEQILFRSKHINFLEEGLYKPMESSMIFLDSSRAWMTYWVSLSLNLLGESEFLSNIDSLNGLCVYFS</sequence>
<evidence type="ECO:0000256" key="1">
    <source>
        <dbReference type="ARBA" id="ARBA00022737"/>
    </source>
</evidence>
<proteinExistence type="predicted"/>
<evidence type="ECO:0000313" key="3">
    <source>
        <dbReference type="EMBL" id="KPM08284.1"/>
    </source>
</evidence>
<dbReference type="SUPFAM" id="SSF48239">
    <property type="entry name" value="Terpenoid cyclases/Protein prenyltransferases"/>
    <property type="match status" value="1"/>
</dbReference>
<keyword evidence="1" id="KW-0677">Repeat</keyword>
<dbReference type="Proteomes" id="UP000616769">
    <property type="component" value="Unassembled WGS sequence"/>
</dbReference>
<dbReference type="VEuPathDB" id="VectorBase:SSCA003466"/>
<dbReference type="InterPro" id="IPR001330">
    <property type="entry name" value="Prenyltrans"/>
</dbReference>
<dbReference type="OrthoDB" id="10261146at2759"/>
<accession>A0A132ABC6</accession>
<dbReference type="AlphaFoldDB" id="A0A132ABC6"/>
<dbReference type="InterPro" id="IPR008930">
    <property type="entry name" value="Terpenoid_cyclase/PrenylTrfase"/>
</dbReference>
<comment type="caution">
    <text evidence="3">The sequence shown here is derived from an EMBL/GenBank/DDBJ whole genome shotgun (WGS) entry which is preliminary data.</text>
</comment>
<name>A0A132ABC6_SARSC</name>
<dbReference type="Gene3D" id="1.50.10.20">
    <property type="match status" value="1"/>
</dbReference>